<dbReference type="Proteomes" id="UP000308092">
    <property type="component" value="Unassembled WGS sequence"/>
</dbReference>
<organism evidence="1 2">
    <name type="scientific">Aspergillus tanneri</name>
    <dbReference type="NCBI Taxonomy" id="1220188"/>
    <lineage>
        <taxon>Eukaryota</taxon>
        <taxon>Fungi</taxon>
        <taxon>Dikarya</taxon>
        <taxon>Ascomycota</taxon>
        <taxon>Pezizomycotina</taxon>
        <taxon>Eurotiomycetes</taxon>
        <taxon>Eurotiomycetidae</taxon>
        <taxon>Eurotiales</taxon>
        <taxon>Aspergillaceae</taxon>
        <taxon>Aspergillus</taxon>
        <taxon>Aspergillus subgen. Circumdati</taxon>
    </lineage>
</organism>
<sequence>MAQNDEEFPPGHTAIYESECVILSTKSSMRP</sequence>
<gene>
    <name evidence="1" type="ORF">EYZ11_004841</name>
</gene>
<keyword evidence="2" id="KW-1185">Reference proteome</keyword>
<evidence type="ECO:0000313" key="1">
    <source>
        <dbReference type="EMBL" id="THC95674.1"/>
    </source>
</evidence>
<name>A0A4V3UPM8_9EURO</name>
<dbReference type="EMBL" id="SOSA01000147">
    <property type="protein sequence ID" value="THC95674.1"/>
    <property type="molecule type" value="Genomic_DNA"/>
</dbReference>
<reference evidence="1 2" key="1">
    <citation type="submission" date="2019-03" db="EMBL/GenBank/DDBJ databases">
        <title>The genome sequence of a newly discovered highly antifungal drug resistant Aspergillus species, Aspergillus tanneri NIH 1004.</title>
        <authorList>
            <person name="Mounaud S."/>
            <person name="Singh I."/>
            <person name="Joardar V."/>
            <person name="Pakala S."/>
            <person name="Pakala S."/>
            <person name="Venepally P."/>
            <person name="Hoover J."/>
            <person name="Nierman W."/>
            <person name="Chung J."/>
            <person name="Losada L."/>
        </authorList>
    </citation>
    <scope>NUCLEOTIDE SEQUENCE [LARGE SCALE GENOMIC DNA]</scope>
    <source>
        <strain evidence="1 2">NIH1004</strain>
    </source>
</reference>
<dbReference type="VEuPathDB" id="FungiDB:EYZ11_004841"/>
<accession>A0A4V3UPM8</accession>
<comment type="caution">
    <text evidence="1">The sequence shown here is derived from an EMBL/GenBank/DDBJ whole genome shotgun (WGS) entry which is preliminary data.</text>
</comment>
<evidence type="ECO:0000313" key="2">
    <source>
        <dbReference type="Proteomes" id="UP000308092"/>
    </source>
</evidence>
<proteinExistence type="predicted"/>
<protein>
    <submittedName>
        <fullName evidence="1">Uncharacterized protein</fullName>
    </submittedName>
</protein>
<dbReference type="AlphaFoldDB" id="A0A4V3UPM8"/>